<dbReference type="SMART" id="SM00644">
    <property type="entry name" value="Ami_2"/>
    <property type="match status" value="1"/>
</dbReference>
<evidence type="ECO:0000256" key="6">
    <source>
        <dbReference type="SAM" id="MobiDB-lite"/>
    </source>
</evidence>
<dbReference type="CDD" id="cd06583">
    <property type="entry name" value="PGRP"/>
    <property type="match status" value="1"/>
</dbReference>
<dbReference type="SUPFAM" id="SSF47090">
    <property type="entry name" value="PGBD-like"/>
    <property type="match status" value="1"/>
</dbReference>
<dbReference type="Pfam" id="PF01471">
    <property type="entry name" value="PG_binding_1"/>
    <property type="match status" value="1"/>
</dbReference>
<dbReference type="Gene3D" id="1.10.101.10">
    <property type="entry name" value="PGBD-like superfamily/PGBD"/>
    <property type="match status" value="1"/>
</dbReference>
<dbReference type="EC" id="3.5.1.28" evidence="3"/>
<evidence type="ECO:0000256" key="3">
    <source>
        <dbReference type="ARBA" id="ARBA00011901"/>
    </source>
</evidence>
<feature type="domain" description="N-acetylmuramoyl-L-alanine amidase" evidence="7">
    <location>
        <begin position="16"/>
        <end position="153"/>
    </location>
</feature>
<gene>
    <name evidence="8" type="ORF">CO666_03190</name>
</gene>
<dbReference type="InterPro" id="IPR036505">
    <property type="entry name" value="Amidase/PGRP_sf"/>
</dbReference>
<proteinExistence type="inferred from homology"/>
<protein>
    <recommendedName>
        <fullName evidence="3">N-acetylmuramoyl-L-alanine amidase</fullName>
        <ecNumber evidence="3">3.5.1.28</ecNumber>
    </recommendedName>
</protein>
<dbReference type="GO" id="GO:0071555">
    <property type="term" value="P:cell wall organization"/>
    <property type="evidence" value="ECO:0007669"/>
    <property type="project" value="UniProtKB-KW"/>
</dbReference>
<dbReference type="Pfam" id="PF01510">
    <property type="entry name" value="Amidase_2"/>
    <property type="match status" value="1"/>
</dbReference>
<dbReference type="InterPro" id="IPR051206">
    <property type="entry name" value="NAMLAA_amidase_2"/>
</dbReference>
<evidence type="ECO:0000313" key="8">
    <source>
        <dbReference type="EMBL" id="PDT05625.1"/>
    </source>
</evidence>
<feature type="region of interest" description="Disordered" evidence="6">
    <location>
        <begin position="1"/>
        <end position="26"/>
    </location>
</feature>
<keyword evidence="4" id="KW-0378">Hydrolase</keyword>
<keyword evidence="5" id="KW-0961">Cell wall biogenesis/degradation</keyword>
<dbReference type="PANTHER" id="PTHR30417:SF1">
    <property type="entry name" value="N-ACETYLMURAMOYL-L-ALANINE AMIDASE AMID"/>
    <property type="match status" value="1"/>
</dbReference>
<dbReference type="EMBL" id="NWSV01000002">
    <property type="protein sequence ID" value="PDT05625.1"/>
    <property type="molecule type" value="Genomic_DNA"/>
</dbReference>
<evidence type="ECO:0000313" key="9">
    <source>
        <dbReference type="Proteomes" id="UP000220768"/>
    </source>
</evidence>
<accession>A0A2A6JHW8</accession>
<organism evidence="8 9">
    <name type="scientific">Rhizobium chutanense</name>
    <dbReference type="NCBI Taxonomy" id="2035448"/>
    <lineage>
        <taxon>Bacteria</taxon>
        <taxon>Pseudomonadati</taxon>
        <taxon>Pseudomonadota</taxon>
        <taxon>Alphaproteobacteria</taxon>
        <taxon>Hyphomicrobiales</taxon>
        <taxon>Rhizobiaceae</taxon>
        <taxon>Rhizobium/Agrobacterium group</taxon>
        <taxon>Rhizobium</taxon>
    </lineage>
</organism>
<comment type="catalytic activity">
    <reaction evidence="1">
        <text>Hydrolyzes the link between N-acetylmuramoyl residues and L-amino acid residues in certain cell-wall glycopeptides.</text>
        <dbReference type="EC" id="3.5.1.28"/>
    </reaction>
</comment>
<dbReference type="Gene3D" id="3.40.80.10">
    <property type="entry name" value="Peptidoglycan recognition protein-like"/>
    <property type="match status" value="1"/>
</dbReference>
<dbReference type="GO" id="GO:0009253">
    <property type="term" value="P:peptidoglycan catabolic process"/>
    <property type="evidence" value="ECO:0007669"/>
    <property type="project" value="InterPro"/>
</dbReference>
<evidence type="ECO:0000256" key="2">
    <source>
        <dbReference type="ARBA" id="ARBA00007553"/>
    </source>
</evidence>
<evidence type="ECO:0000256" key="1">
    <source>
        <dbReference type="ARBA" id="ARBA00001561"/>
    </source>
</evidence>
<dbReference type="GO" id="GO:0009254">
    <property type="term" value="P:peptidoglycan turnover"/>
    <property type="evidence" value="ECO:0007669"/>
    <property type="project" value="TreeGrafter"/>
</dbReference>
<dbReference type="PANTHER" id="PTHR30417">
    <property type="entry name" value="N-ACETYLMURAMOYL-L-ALANINE AMIDASE AMID"/>
    <property type="match status" value="1"/>
</dbReference>
<dbReference type="InterPro" id="IPR002477">
    <property type="entry name" value="Peptidoglycan-bd-like"/>
</dbReference>
<reference evidence="8 9" key="1">
    <citation type="submission" date="2017-09" db="EMBL/GenBank/DDBJ databases">
        <title>Comparative genomics of rhizobia isolated from Phaseolus vulgaris in China.</title>
        <authorList>
            <person name="Tong W."/>
        </authorList>
    </citation>
    <scope>NUCLEOTIDE SEQUENCE [LARGE SCALE GENOMIC DNA]</scope>
    <source>
        <strain evidence="8 9">C5</strain>
    </source>
</reference>
<keyword evidence="9" id="KW-1185">Reference proteome</keyword>
<dbReference type="RefSeq" id="WP_097610702.1">
    <property type="nucleotide sequence ID" value="NZ_NWSV01000002.1"/>
</dbReference>
<dbReference type="AlphaFoldDB" id="A0A2A6JHW8"/>
<dbReference type="InterPro" id="IPR036366">
    <property type="entry name" value="PGBDSf"/>
</dbReference>
<sequence length="256" mass="28338">MTSFEADFRSARVQPSPNHGERANGRRPDMVLLHYTGMPTADGALDWLCRAESQVSSHYFVHENGEVVQLVPEARRAWHAGKSSWHGETDINSLSIGIEIANVGHPGGLPDYPKEQIAAVIELCRDCVKRWSIAPERVLGHSDVAPVRKVDPGEKFPWAELHRAGIGHWVEPATIAGGRFFQRGDAGQPVEALQSMLSLYGYGTEITSQFSEKTAGDVEAFQRHFRPERVDGIADFSTIDTLHRLLSALPRYSSAE</sequence>
<dbReference type="GO" id="GO:0008745">
    <property type="term" value="F:N-acetylmuramoyl-L-alanine amidase activity"/>
    <property type="evidence" value="ECO:0007669"/>
    <property type="project" value="UniProtKB-EC"/>
</dbReference>
<dbReference type="GO" id="GO:0019867">
    <property type="term" value="C:outer membrane"/>
    <property type="evidence" value="ECO:0007669"/>
    <property type="project" value="TreeGrafter"/>
</dbReference>
<evidence type="ECO:0000256" key="4">
    <source>
        <dbReference type="ARBA" id="ARBA00022801"/>
    </source>
</evidence>
<evidence type="ECO:0000259" key="7">
    <source>
        <dbReference type="SMART" id="SM00644"/>
    </source>
</evidence>
<evidence type="ECO:0000256" key="5">
    <source>
        <dbReference type="ARBA" id="ARBA00023316"/>
    </source>
</evidence>
<feature type="compositionally biased region" description="Basic and acidic residues" evidence="6">
    <location>
        <begin position="1"/>
        <end position="10"/>
    </location>
</feature>
<dbReference type="InterPro" id="IPR002502">
    <property type="entry name" value="Amidase_domain"/>
</dbReference>
<dbReference type="SUPFAM" id="SSF55846">
    <property type="entry name" value="N-acetylmuramoyl-L-alanine amidase-like"/>
    <property type="match status" value="1"/>
</dbReference>
<comment type="caution">
    <text evidence="8">The sequence shown here is derived from an EMBL/GenBank/DDBJ whole genome shotgun (WGS) entry which is preliminary data.</text>
</comment>
<name>A0A2A6JHW8_9HYPH</name>
<comment type="similarity">
    <text evidence="2">Belongs to the N-acetylmuramoyl-L-alanine amidase 2 family.</text>
</comment>
<dbReference type="InterPro" id="IPR036365">
    <property type="entry name" value="PGBD-like_sf"/>
</dbReference>
<dbReference type="Proteomes" id="UP000220768">
    <property type="component" value="Unassembled WGS sequence"/>
</dbReference>